<dbReference type="PANTHER" id="PTHR10272">
    <property type="entry name" value="PLATELET-ACTIVATING FACTOR ACETYLHYDROLASE"/>
    <property type="match status" value="1"/>
</dbReference>
<dbReference type="PANTHER" id="PTHR10272:SF0">
    <property type="entry name" value="PLATELET-ACTIVATING FACTOR ACETYLHYDROLASE"/>
    <property type="match status" value="1"/>
</dbReference>
<keyword evidence="2" id="KW-0378">Hydrolase</keyword>
<evidence type="ECO:0000256" key="1">
    <source>
        <dbReference type="ARBA" id="ARBA00013201"/>
    </source>
</evidence>
<evidence type="ECO:0000256" key="4">
    <source>
        <dbReference type="ARBA" id="ARBA00023098"/>
    </source>
</evidence>
<evidence type="ECO:0000256" key="3">
    <source>
        <dbReference type="ARBA" id="ARBA00022963"/>
    </source>
</evidence>
<dbReference type="GO" id="GO:0016042">
    <property type="term" value="P:lipid catabolic process"/>
    <property type="evidence" value="ECO:0007669"/>
    <property type="project" value="UniProtKB-KW"/>
</dbReference>
<dbReference type="Pfam" id="PF03403">
    <property type="entry name" value="PAF-AH_p_II"/>
    <property type="match status" value="1"/>
</dbReference>
<keyword evidence="4" id="KW-0443">Lipid metabolism</keyword>
<dbReference type="AlphaFoldDB" id="A0A7S3AXG2"/>
<sequence length="357" mass="37190">MKLGETLLSRSEVLGLLAVAGSFRAGSAIAVINQPRLPPLDGPYEVGCRLTRVNGARTKLFYPAAVAGGMDAPYCTDGRETSDGMAGLVGFRQLGLSFLLAHLATATSGCWLNAPPLSKEPMPLLVYSHGFGGNMDMASYMMRAFASHGAVVACVEHTDGTASSTRLQDGTQLTFSPGLLSRREQLVRRADELLAAAAAGALGDDLPPASGLYLGGHSYGGPSALLAVSRAPQSLDVSGLLLHDPALGMNAGIDSAVGSGTIGMLPALSYVSDEYDRAGVRCGATLHTVGGFHGNFVDAPLWAPPWVMRPLSAVIPAAGPCDPIEMHSSLARTGTEFMRGERTISKLRSSLLELRAL</sequence>
<proteinExistence type="predicted"/>
<dbReference type="EMBL" id="HBHX01031473">
    <property type="protein sequence ID" value="CAE0116845.1"/>
    <property type="molecule type" value="Transcribed_RNA"/>
</dbReference>
<name>A0A7S3AXG2_9EUKA</name>
<dbReference type="EC" id="3.1.1.47" evidence="1"/>
<evidence type="ECO:0000256" key="2">
    <source>
        <dbReference type="ARBA" id="ARBA00022801"/>
    </source>
</evidence>
<evidence type="ECO:0000313" key="5">
    <source>
        <dbReference type="EMBL" id="CAE0116845.1"/>
    </source>
</evidence>
<dbReference type="SUPFAM" id="SSF53474">
    <property type="entry name" value="alpha/beta-Hydrolases"/>
    <property type="match status" value="1"/>
</dbReference>
<gene>
    <name evidence="5" type="ORF">HERI1096_LOCUS17530</name>
</gene>
<keyword evidence="3" id="KW-0442">Lipid degradation</keyword>
<dbReference type="GO" id="GO:0003847">
    <property type="term" value="F:1-alkyl-2-acetylglycerophosphocholine esterase activity"/>
    <property type="evidence" value="ECO:0007669"/>
    <property type="project" value="UniProtKB-EC"/>
</dbReference>
<dbReference type="InterPro" id="IPR029058">
    <property type="entry name" value="AB_hydrolase_fold"/>
</dbReference>
<organism evidence="5">
    <name type="scientific">Haptolina ericina</name>
    <dbReference type="NCBI Taxonomy" id="156174"/>
    <lineage>
        <taxon>Eukaryota</taxon>
        <taxon>Haptista</taxon>
        <taxon>Haptophyta</taxon>
        <taxon>Prymnesiophyceae</taxon>
        <taxon>Prymnesiales</taxon>
        <taxon>Prymnesiaceae</taxon>
        <taxon>Haptolina</taxon>
    </lineage>
</organism>
<reference evidence="5" key="1">
    <citation type="submission" date="2021-01" db="EMBL/GenBank/DDBJ databases">
        <authorList>
            <person name="Corre E."/>
            <person name="Pelletier E."/>
            <person name="Niang G."/>
            <person name="Scheremetjew M."/>
            <person name="Finn R."/>
            <person name="Kale V."/>
            <person name="Holt S."/>
            <person name="Cochrane G."/>
            <person name="Meng A."/>
            <person name="Brown T."/>
            <person name="Cohen L."/>
        </authorList>
    </citation>
    <scope>NUCLEOTIDE SEQUENCE</scope>
    <source>
        <strain evidence="5">CCMP281</strain>
    </source>
</reference>
<dbReference type="Gene3D" id="3.40.50.1820">
    <property type="entry name" value="alpha/beta hydrolase"/>
    <property type="match status" value="1"/>
</dbReference>
<accession>A0A7S3AXG2</accession>
<protein>
    <recommendedName>
        <fullName evidence="1">1-alkyl-2-acetylglycerophosphocholine esterase</fullName>
        <ecNumber evidence="1">3.1.1.47</ecNumber>
    </recommendedName>
</protein>